<comment type="cofactor">
    <cofactor evidence="1">
        <name>NAD(+)</name>
        <dbReference type="ChEBI" id="CHEBI:57540"/>
    </cofactor>
</comment>
<evidence type="ECO:0000256" key="4">
    <source>
        <dbReference type="ARBA" id="ARBA00023239"/>
    </source>
</evidence>
<dbReference type="PANTHER" id="PTHR43078">
    <property type="entry name" value="UDP-GLUCURONIC ACID DECARBOXYLASE-RELATED"/>
    <property type="match status" value="1"/>
</dbReference>
<dbReference type="InterPro" id="IPR036291">
    <property type="entry name" value="NAD(P)-bd_dom_sf"/>
</dbReference>
<accession>A0A0F9MT90</accession>
<sequence>MKILITGGAGFIGSHLAEKHLKEGDQVIIVDNFSTGNYYNINHLKNLKIIPGDCHYISYYTKKSDMVYHLAASVGFFNVLDKPAEAIRNNVISTDNVFKACAKHDKKVLFVSSSEVYGIPEQIHNLHGNIRWGYAQSKLTGEYLVQAYEQEKGLKAIIVRLFNTVGPRQSSKYGMVLPRFVKQALKNDPITVFGNGTQMRSFIHVKDVVNTLYQLMNTNLDFGQVFDVGSDNFVNIHYLATLVKFLAKSDSEIIYKDYEEVYGEGFTDMMDREINLFPIKSRLGDINNHSLTDIINDVIEYERNKIGKQ</sequence>
<gene>
    <name evidence="6" type="ORF">LCGC14_1116050</name>
</gene>
<feature type="domain" description="NAD-dependent epimerase/dehydratase" evidence="5">
    <location>
        <begin position="3"/>
        <end position="229"/>
    </location>
</feature>
<keyword evidence="2" id="KW-0210">Decarboxylase</keyword>
<dbReference type="InterPro" id="IPR044516">
    <property type="entry name" value="UXS-like"/>
</dbReference>
<dbReference type="PANTHER" id="PTHR43078:SF6">
    <property type="entry name" value="UDP-GLUCURONIC ACID DECARBOXYLASE 1"/>
    <property type="match status" value="1"/>
</dbReference>
<proteinExistence type="predicted"/>
<evidence type="ECO:0000256" key="1">
    <source>
        <dbReference type="ARBA" id="ARBA00001911"/>
    </source>
</evidence>
<keyword evidence="3" id="KW-0520">NAD</keyword>
<reference evidence="6" key="1">
    <citation type="journal article" date="2015" name="Nature">
        <title>Complex archaea that bridge the gap between prokaryotes and eukaryotes.</title>
        <authorList>
            <person name="Spang A."/>
            <person name="Saw J.H."/>
            <person name="Jorgensen S.L."/>
            <person name="Zaremba-Niedzwiedzka K."/>
            <person name="Martijn J."/>
            <person name="Lind A.E."/>
            <person name="van Eijk R."/>
            <person name="Schleper C."/>
            <person name="Guy L."/>
            <person name="Ettema T.J."/>
        </authorList>
    </citation>
    <scope>NUCLEOTIDE SEQUENCE</scope>
</reference>
<keyword evidence="4" id="KW-0456">Lyase</keyword>
<comment type="caution">
    <text evidence="6">The sequence shown here is derived from an EMBL/GenBank/DDBJ whole genome shotgun (WGS) entry which is preliminary data.</text>
</comment>
<organism evidence="6">
    <name type="scientific">marine sediment metagenome</name>
    <dbReference type="NCBI Taxonomy" id="412755"/>
    <lineage>
        <taxon>unclassified sequences</taxon>
        <taxon>metagenomes</taxon>
        <taxon>ecological metagenomes</taxon>
    </lineage>
</organism>
<dbReference type="GO" id="GO:0070403">
    <property type="term" value="F:NAD+ binding"/>
    <property type="evidence" value="ECO:0007669"/>
    <property type="project" value="InterPro"/>
</dbReference>
<evidence type="ECO:0000313" key="6">
    <source>
        <dbReference type="EMBL" id="KKN02602.1"/>
    </source>
</evidence>
<evidence type="ECO:0000259" key="5">
    <source>
        <dbReference type="Pfam" id="PF01370"/>
    </source>
</evidence>
<protein>
    <recommendedName>
        <fullName evidence="5">NAD-dependent epimerase/dehydratase domain-containing protein</fullName>
    </recommendedName>
</protein>
<dbReference type="Pfam" id="PF01370">
    <property type="entry name" value="Epimerase"/>
    <property type="match status" value="1"/>
</dbReference>
<dbReference type="GO" id="GO:0048040">
    <property type="term" value="F:UDP-glucuronate decarboxylase activity"/>
    <property type="evidence" value="ECO:0007669"/>
    <property type="project" value="TreeGrafter"/>
</dbReference>
<dbReference type="SUPFAM" id="SSF51735">
    <property type="entry name" value="NAD(P)-binding Rossmann-fold domains"/>
    <property type="match status" value="1"/>
</dbReference>
<evidence type="ECO:0000256" key="2">
    <source>
        <dbReference type="ARBA" id="ARBA00022793"/>
    </source>
</evidence>
<dbReference type="AlphaFoldDB" id="A0A0F9MT90"/>
<dbReference type="GO" id="GO:0042732">
    <property type="term" value="P:D-xylose metabolic process"/>
    <property type="evidence" value="ECO:0007669"/>
    <property type="project" value="InterPro"/>
</dbReference>
<dbReference type="GO" id="GO:0005737">
    <property type="term" value="C:cytoplasm"/>
    <property type="evidence" value="ECO:0007669"/>
    <property type="project" value="TreeGrafter"/>
</dbReference>
<evidence type="ECO:0000256" key="3">
    <source>
        <dbReference type="ARBA" id="ARBA00023027"/>
    </source>
</evidence>
<dbReference type="Gene3D" id="3.40.50.720">
    <property type="entry name" value="NAD(P)-binding Rossmann-like Domain"/>
    <property type="match status" value="1"/>
</dbReference>
<dbReference type="InterPro" id="IPR001509">
    <property type="entry name" value="Epimerase_deHydtase"/>
</dbReference>
<dbReference type="EMBL" id="LAZR01005129">
    <property type="protein sequence ID" value="KKN02602.1"/>
    <property type="molecule type" value="Genomic_DNA"/>
</dbReference>
<name>A0A0F9MT90_9ZZZZ</name>